<dbReference type="CDD" id="cd00727">
    <property type="entry name" value="malate_synt_A"/>
    <property type="match status" value="1"/>
</dbReference>
<dbReference type="Gene3D" id="3.20.20.360">
    <property type="entry name" value="Malate synthase, domain 3"/>
    <property type="match status" value="1"/>
</dbReference>
<keyword evidence="3 9" id="KW-0329">Glyoxylate bypass</keyword>
<sequence>MTTTLPRTPTVRGTIHPGFETILSAEALAFVATLDGEFAGRRAELLQARRERSKRISAGENLDFLGSTRSIRADGSWKVAPPAPALTRRRVEITGPPTPTMTVNALNSGADVWMADFEDSTAPTWFNIVDGQHNLYLALRGQLDFEKNGKRYSVGDVTPTVVVRPRGWHLCEKHLTIDGRPLPASLVDFGLFVHHNAQLLADREQGPFFYLPKLESHLEARLWNDAFTLAEDTYGLERGTIRATVLIETLPAAFEMEEILYELREHAAGLNAGRWDYIFSAIRTFAQRGQGYDLPDRGQVTMTTPFLRAYTELLVSTCHRRGAHAIGGMAAFVPSKDDPAATTRALTAVRGDKTREAGDGFDGSWVAHPGLVPVVAEVFEKVLGDRPNQLERQRPEVRTTAADLLSLSRTAGEATMSGLRANVAVALEYLAAWIGGSGAVALHHLMEDAATVEISRAQVFQWIRNSTRLAEGITVSRPLVQRILAEEMTRLTRDADDAAKARFAAAEDVFTEVALGEYMPGFFTNYAYVKYLLDSPLRMTGPLDHHKDLRMSENV</sequence>
<accession>A0A7K1FVJ9</accession>
<dbReference type="EMBL" id="WLYK01000017">
    <property type="protein sequence ID" value="MTD17233.1"/>
    <property type="molecule type" value="Genomic_DNA"/>
</dbReference>
<dbReference type="FunFam" id="1.20.1220.12:FF:000001">
    <property type="entry name" value="Malate synthase"/>
    <property type="match status" value="1"/>
</dbReference>
<dbReference type="GO" id="GO:0005737">
    <property type="term" value="C:cytoplasm"/>
    <property type="evidence" value="ECO:0007669"/>
    <property type="project" value="TreeGrafter"/>
</dbReference>
<dbReference type="PANTHER" id="PTHR42902">
    <property type="entry name" value="MALATE SYNTHASE"/>
    <property type="match status" value="1"/>
</dbReference>
<keyword evidence="4 9" id="KW-0816">Tricarboxylic acid cycle</keyword>
<dbReference type="RefSeq" id="WP_154771236.1">
    <property type="nucleotide sequence ID" value="NZ_WLYK01000017.1"/>
</dbReference>
<dbReference type="PIRSF" id="PIRSF001363">
    <property type="entry name" value="Malate_synth"/>
    <property type="match status" value="1"/>
</dbReference>
<feature type="active site" description="Proton acceptor" evidence="8">
    <location>
        <position position="164"/>
    </location>
</feature>
<dbReference type="InterPro" id="IPR001465">
    <property type="entry name" value="Malate_synthase_TIM"/>
</dbReference>
<dbReference type="Pfam" id="PF01274">
    <property type="entry name" value="MS_TIM-barrel"/>
    <property type="match status" value="1"/>
</dbReference>
<feature type="domain" description="Malate synthase N-terminal" evidence="11">
    <location>
        <begin position="11"/>
        <end position="68"/>
    </location>
</feature>
<dbReference type="Pfam" id="PF20659">
    <property type="entry name" value="MS_C"/>
    <property type="match status" value="1"/>
</dbReference>
<dbReference type="InterPro" id="IPR006252">
    <property type="entry name" value="Malate_synthA"/>
</dbReference>
<dbReference type="PANTHER" id="PTHR42902:SF1">
    <property type="entry name" value="MALATE SYNTHASE 1-RELATED"/>
    <property type="match status" value="1"/>
</dbReference>
<dbReference type="AlphaFoldDB" id="A0A7K1FVJ9"/>
<feature type="domain" description="Malate synthase TIM barrel" evidence="10">
    <location>
        <begin position="160"/>
        <end position="406"/>
    </location>
</feature>
<keyword evidence="5 9" id="KW-0808">Transferase</keyword>
<comment type="caution">
    <text evidence="13">The sequence shown here is derived from an EMBL/GenBank/DDBJ whole genome shotgun (WGS) entry which is preliminary data.</text>
</comment>
<evidence type="ECO:0000259" key="10">
    <source>
        <dbReference type="Pfam" id="PF01274"/>
    </source>
</evidence>
<dbReference type="Gene3D" id="1.20.1220.12">
    <property type="entry name" value="Malate synthase, domain III"/>
    <property type="match status" value="1"/>
</dbReference>
<dbReference type="InterPro" id="IPR019830">
    <property type="entry name" value="Malate_synthase_CS"/>
</dbReference>
<evidence type="ECO:0000313" key="13">
    <source>
        <dbReference type="EMBL" id="MTD17233.1"/>
    </source>
</evidence>
<evidence type="ECO:0000256" key="7">
    <source>
        <dbReference type="ARBA" id="ARBA00068441"/>
    </source>
</evidence>
<comment type="pathway">
    <text evidence="9">Carbohydrate metabolism; glyoxylate cycle; (S)-malate from isocitrate: step 2/2.</text>
</comment>
<comment type="similarity">
    <text evidence="1 9">Belongs to the malate synthase family.</text>
</comment>
<gene>
    <name evidence="13" type="primary">aceB</name>
    <name evidence="13" type="ORF">GIS00_25205</name>
</gene>
<proteinExistence type="inferred from homology"/>
<dbReference type="InterPro" id="IPR048355">
    <property type="entry name" value="MS_C"/>
</dbReference>
<dbReference type="Proteomes" id="UP000460221">
    <property type="component" value="Unassembled WGS sequence"/>
</dbReference>
<feature type="domain" description="Malate synthase C-terminal" evidence="12">
    <location>
        <begin position="414"/>
        <end position="528"/>
    </location>
</feature>
<protein>
    <recommendedName>
        <fullName evidence="7 9">Malate synthase</fullName>
        <ecNumber evidence="2 9">2.3.3.9</ecNumber>
    </recommendedName>
</protein>
<evidence type="ECO:0000313" key="14">
    <source>
        <dbReference type="Proteomes" id="UP000460221"/>
    </source>
</evidence>
<dbReference type="GO" id="GO:0004474">
    <property type="term" value="F:malate synthase activity"/>
    <property type="evidence" value="ECO:0007669"/>
    <property type="project" value="UniProtKB-EC"/>
</dbReference>
<dbReference type="InterPro" id="IPR048356">
    <property type="entry name" value="MS_N"/>
</dbReference>
<evidence type="ECO:0000256" key="3">
    <source>
        <dbReference type="ARBA" id="ARBA00022435"/>
    </source>
</evidence>
<dbReference type="GO" id="GO:0006097">
    <property type="term" value="P:glyoxylate cycle"/>
    <property type="evidence" value="ECO:0007669"/>
    <property type="project" value="UniProtKB-UniPathway"/>
</dbReference>
<evidence type="ECO:0000256" key="6">
    <source>
        <dbReference type="ARBA" id="ARBA00047918"/>
    </source>
</evidence>
<dbReference type="SUPFAM" id="SSF51645">
    <property type="entry name" value="Malate synthase G"/>
    <property type="match status" value="1"/>
</dbReference>
<comment type="catalytic activity">
    <reaction evidence="6 9">
        <text>glyoxylate + acetyl-CoA + H2O = (S)-malate + CoA + H(+)</text>
        <dbReference type="Rhea" id="RHEA:18181"/>
        <dbReference type="ChEBI" id="CHEBI:15377"/>
        <dbReference type="ChEBI" id="CHEBI:15378"/>
        <dbReference type="ChEBI" id="CHEBI:15589"/>
        <dbReference type="ChEBI" id="CHEBI:36655"/>
        <dbReference type="ChEBI" id="CHEBI:57287"/>
        <dbReference type="ChEBI" id="CHEBI:57288"/>
        <dbReference type="EC" id="2.3.3.9"/>
    </reaction>
</comment>
<dbReference type="NCBIfam" id="TIGR01344">
    <property type="entry name" value="malate_syn_A"/>
    <property type="match status" value="1"/>
</dbReference>
<name>A0A7K1FVJ9_9ACTN</name>
<dbReference type="InterPro" id="IPR011076">
    <property type="entry name" value="Malate_synth_sf"/>
</dbReference>
<keyword evidence="14" id="KW-1185">Reference proteome</keyword>
<dbReference type="FunFam" id="3.20.20.360:FF:000001">
    <property type="entry name" value="Malate synthase"/>
    <property type="match status" value="1"/>
</dbReference>
<reference evidence="13 14" key="1">
    <citation type="submission" date="2019-11" db="EMBL/GenBank/DDBJ databases">
        <authorList>
            <person name="Jiang L.-Q."/>
        </authorList>
    </citation>
    <scope>NUCLEOTIDE SEQUENCE [LARGE SCALE GENOMIC DNA]</scope>
    <source>
        <strain evidence="13 14">YIM 132087</strain>
    </source>
</reference>
<evidence type="ECO:0000256" key="2">
    <source>
        <dbReference type="ARBA" id="ARBA00012636"/>
    </source>
</evidence>
<keyword evidence="13" id="KW-0012">Acyltransferase</keyword>
<evidence type="ECO:0000256" key="8">
    <source>
        <dbReference type="PIRSR" id="PIRSR001363-1"/>
    </source>
</evidence>
<organism evidence="13 14">
    <name type="scientific">Nakamurella alba</name>
    <dbReference type="NCBI Taxonomy" id="2665158"/>
    <lineage>
        <taxon>Bacteria</taxon>
        <taxon>Bacillati</taxon>
        <taxon>Actinomycetota</taxon>
        <taxon>Actinomycetes</taxon>
        <taxon>Nakamurellales</taxon>
        <taxon>Nakamurellaceae</taxon>
        <taxon>Nakamurella</taxon>
    </lineage>
</organism>
<dbReference type="GO" id="GO:0006099">
    <property type="term" value="P:tricarboxylic acid cycle"/>
    <property type="evidence" value="ECO:0007669"/>
    <property type="project" value="UniProtKB-KW"/>
</dbReference>
<evidence type="ECO:0000256" key="1">
    <source>
        <dbReference type="ARBA" id="ARBA00006394"/>
    </source>
</evidence>
<dbReference type="UniPathway" id="UPA00703">
    <property type="reaction ID" value="UER00720"/>
</dbReference>
<evidence type="ECO:0000259" key="11">
    <source>
        <dbReference type="Pfam" id="PF20656"/>
    </source>
</evidence>
<dbReference type="InterPro" id="IPR046363">
    <property type="entry name" value="MS_N_TIM-barrel_dom"/>
</dbReference>
<dbReference type="EC" id="2.3.3.9" evidence="2 9"/>
<feature type="active site" description="Proton donor" evidence="8">
    <location>
        <position position="448"/>
    </location>
</feature>
<evidence type="ECO:0000256" key="4">
    <source>
        <dbReference type="ARBA" id="ARBA00022532"/>
    </source>
</evidence>
<dbReference type="InterPro" id="IPR044856">
    <property type="entry name" value="Malate_synth_C_sf"/>
</dbReference>
<dbReference type="PROSITE" id="PS00510">
    <property type="entry name" value="MALATE_SYNTHASE"/>
    <property type="match status" value="1"/>
</dbReference>
<evidence type="ECO:0000259" key="12">
    <source>
        <dbReference type="Pfam" id="PF20659"/>
    </source>
</evidence>
<evidence type="ECO:0000256" key="9">
    <source>
        <dbReference type="RuleBase" id="RU000555"/>
    </source>
</evidence>
<evidence type="ECO:0000256" key="5">
    <source>
        <dbReference type="ARBA" id="ARBA00022679"/>
    </source>
</evidence>
<dbReference type="Pfam" id="PF20656">
    <property type="entry name" value="MS_N"/>
    <property type="match status" value="1"/>
</dbReference>